<comment type="caution">
    <text evidence="3">The sequence shown here is derived from an EMBL/GenBank/DDBJ whole genome shotgun (WGS) entry which is preliminary data.</text>
</comment>
<evidence type="ECO:0000313" key="3">
    <source>
        <dbReference type="EMBL" id="KAJ5152309.1"/>
    </source>
</evidence>
<evidence type="ECO:0000259" key="2">
    <source>
        <dbReference type="Pfam" id="PF02230"/>
    </source>
</evidence>
<dbReference type="SUPFAM" id="SSF53474">
    <property type="entry name" value="alpha/beta-Hydrolases"/>
    <property type="match status" value="1"/>
</dbReference>
<dbReference type="GO" id="GO:0052689">
    <property type="term" value="F:carboxylic ester hydrolase activity"/>
    <property type="evidence" value="ECO:0007669"/>
    <property type="project" value="TreeGrafter"/>
</dbReference>
<dbReference type="PANTHER" id="PTHR10655">
    <property type="entry name" value="LYSOPHOSPHOLIPASE-RELATED"/>
    <property type="match status" value="1"/>
</dbReference>
<evidence type="ECO:0000256" key="1">
    <source>
        <dbReference type="ARBA" id="ARBA00006499"/>
    </source>
</evidence>
<dbReference type="Gene3D" id="3.40.50.1820">
    <property type="entry name" value="alpha/beta hydrolase"/>
    <property type="match status" value="1"/>
</dbReference>
<name>A0A9W9HRR0_9EURO</name>
<dbReference type="InterPro" id="IPR029058">
    <property type="entry name" value="AB_hydrolase_fold"/>
</dbReference>
<feature type="domain" description="Phospholipase/carboxylesterase/thioesterase" evidence="2">
    <location>
        <begin position="6"/>
        <end position="168"/>
    </location>
</feature>
<dbReference type="GO" id="GO:0008474">
    <property type="term" value="F:palmitoyl-(protein) hydrolase activity"/>
    <property type="evidence" value="ECO:0007669"/>
    <property type="project" value="TreeGrafter"/>
</dbReference>
<gene>
    <name evidence="3" type="ORF">N7492_010604</name>
</gene>
<dbReference type="GO" id="GO:0072330">
    <property type="term" value="P:monocarboxylic acid biosynthetic process"/>
    <property type="evidence" value="ECO:0007669"/>
    <property type="project" value="UniProtKB-ARBA"/>
</dbReference>
<dbReference type="GO" id="GO:0005737">
    <property type="term" value="C:cytoplasm"/>
    <property type="evidence" value="ECO:0007669"/>
    <property type="project" value="TreeGrafter"/>
</dbReference>
<reference evidence="3" key="2">
    <citation type="journal article" date="2023" name="IMA Fungus">
        <title>Comparative genomic study of the Penicillium genus elucidates a diverse pangenome and 15 lateral gene transfer events.</title>
        <authorList>
            <person name="Petersen C."/>
            <person name="Sorensen T."/>
            <person name="Nielsen M.R."/>
            <person name="Sondergaard T.E."/>
            <person name="Sorensen J.L."/>
            <person name="Fitzpatrick D.A."/>
            <person name="Frisvad J.C."/>
            <person name="Nielsen K.L."/>
        </authorList>
    </citation>
    <scope>NUCLEOTIDE SEQUENCE</scope>
    <source>
        <strain evidence="3">IBT 21917</strain>
    </source>
</reference>
<dbReference type="AlphaFoldDB" id="A0A9W9HRR0"/>
<dbReference type="InterPro" id="IPR003140">
    <property type="entry name" value="PLipase/COase/thioEstase"/>
</dbReference>
<comment type="similarity">
    <text evidence="1">Belongs to the AB hydrolase superfamily. AB hydrolase 2 family.</text>
</comment>
<protein>
    <recommendedName>
        <fullName evidence="2">Phospholipase/carboxylesterase/thioesterase domain-containing protein</fullName>
    </recommendedName>
</protein>
<accession>A0A9W9HRR0</accession>
<proteinExistence type="inferred from homology"/>
<dbReference type="InterPro" id="IPR050565">
    <property type="entry name" value="LYPA1-2/EST-like"/>
</dbReference>
<dbReference type="GO" id="GO:0017000">
    <property type="term" value="P:antibiotic biosynthetic process"/>
    <property type="evidence" value="ECO:0007669"/>
    <property type="project" value="UniProtKB-ARBA"/>
</dbReference>
<organism evidence="3 4">
    <name type="scientific">Penicillium capsulatum</name>
    <dbReference type="NCBI Taxonomy" id="69766"/>
    <lineage>
        <taxon>Eukaryota</taxon>
        <taxon>Fungi</taxon>
        <taxon>Dikarya</taxon>
        <taxon>Ascomycota</taxon>
        <taxon>Pezizomycotina</taxon>
        <taxon>Eurotiomycetes</taxon>
        <taxon>Eurotiomycetidae</taxon>
        <taxon>Eurotiales</taxon>
        <taxon>Aspergillaceae</taxon>
        <taxon>Penicillium</taxon>
    </lineage>
</organism>
<keyword evidence="4" id="KW-1185">Reference proteome</keyword>
<evidence type="ECO:0000313" key="4">
    <source>
        <dbReference type="Proteomes" id="UP001146351"/>
    </source>
</evidence>
<reference evidence="3" key="1">
    <citation type="submission" date="2022-11" db="EMBL/GenBank/DDBJ databases">
        <authorList>
            <person name="Petersen C."/>
        </authorList>
    </citation>
    <scope>NUCLEOTIDE SEQUENCE</scope>
    <source>
        <strain evidence="3">IBT 21917</strain>
    </source>
</reference>
<dbReference type="Proteomes" id="UP001146351">
    <property type="component" value="Unassembled WGS sequence"/>
</dbReference>
<dbReference type="PANTHER" id="PTHR10655:SF63">
    <property type="entry name" value="PHOSPHOLIPASE_CARBOXYLESTERASE_THIOESTERASE DOMAIN-CONTAINING PROTEIN"/>
    <property type="match status" value="1"/>
</dbReference>
<dbReference type="Pfam" id="PF02230">
    <property type="entry name" value="Abhydrolase_2"/>
    <property type="match status" value="1"/>
</dbReference>
<dbReference type="EMBL" id="JAPQKO010000008">
    <property type="protein sequence ID" value="KAJ5152309.1"/>
    <property type="molecule type" value="Genomic_DNA"/>
</dbReference>
<sequence length="287" mass="32116">MEFPTPHIHHPQTEHTHTIVLLHGRGSNGLEFAEELFSSSTSNGQNLASRLPNYRWIFPTSRDRWSTTFQEEMCAWFDIHSLCDIQAKQDLQKEGLRESILQILELLESETRLLHGQASRLYLGGMSQGMATALWVFLAGIATGRIEAPLGGLVGFSGWLPFAHSLESILDSDRESSGPCTLHTQGLVAQFFFSEISNSEISPPAKPSDVSVLSTPTFLSHDTDDAWVLVELGRHASRILQKIMGHVEWNESTGAENEGHWLKEPEGFDQILRFLETSAALHLKRNM</sequence>
<dbReference type="OrthoDB" id="2418081at2759"/>